<dbReference type="InterPro" id="IPR036390">
    <property type="entry name" value="WH_DNA-bd_sf"/>
</dbReference>
<dbReference type="Pfam" id="PF01022">
    <property type="entry name" value="HTH_5"/>
    <property type="match status" value="1"/>
</dbReference>
<evidence type="ECO:0000313" key="4">
    <source>
        <dbReference type="Proteomes" id="UP000332487"/>
    </source>
</evidence>
<keyword evidence="1" id="KW-1133">Transmembrane helix</keyword>
<dbReference type="AlphaFoldDB" id="C7DH53"/>
<dbReference type="SUPFAM" id="SSF46785">
    <property type="entry name" value="Winged helix' DNA-binding domain"/>
    <property type="match status" value="1"/>
</dbReference>
<proteinExistence type="predicted"/>
<name>C7DH53_MICA2</name>
<keyword evidence="1" id="KW-0812">Transmembrane</keyword>
<accession>C7DH53</accession>
<dbReference type="Proteomes" id="UP000332487">
    <property type="component" value="Unassembled WGS sequence"/>
</dbReference>
<dbReference type="GO" id="GO:0003700">
    <property type="term" value="F:DNA-binding transcription factor activity"/>
    <property type="evidence" value="ECO:0007669"/>
    <property type="project" value="InterPro"/>
</dbReference>
<reference evidence="3 4" key="2">
    <citation type="journal article" date="2010" name="Proc. Natl. Acad. Sci. U.S.A.">
        <title>Enigmatic, ultrasmall, uncultivated Archaea.</title>
        <authorList>
            <person name="Baker B.J."/>
            <person name="Comolli L.R."/>
            <person name="Dick G.J."/>
            <person name="Hauser L.J."/>
            <person name="Hyatt D."/>
            <person name="Dill B.D."/>
            <person name="Land M.L."/>
            <person name="Verberkmoes N.C."/>
            <person name="Hettich R.L."/>
            <person name="Banfield J.F."/>
        </authorList>
    </citation>
    <scope>NUCLEOTIDE SEQUENCE [LARGE SCALE GENOMIC DNA]</scope>
    <source>
        <strain evidence="3">ARMAN-2</strain>
    </source>
</reference>
<dbReference type="InterPro" id="IPR036388">
    <property type="entry name" value="WH-like_DNA-bd_sf"/>
</dbReference>
<dbReference type="CDD" id="cd00090">
    <property type="entry name" value="HTH_ARSR"/>
    <property type="match status" value="1"/>
</dbReference>
<dbReference type="InterPro" id="IPR001845">
    <property type="entry name" value="HTH_ArsR_DNA-bd_dom"/>
</dbReference>
<organism evidence="3 4">
    <name type="scientific">Candidatus Micrarchaeum acidiphilum ARMAN-2</name>
    <dbReference type="NCBI Taxonomy" id="425595"/>
    <lineage>
        <taxon>Archaea</taxon>
        <taxon>Candidatus Micrarchaeota</taxon>
        <taxon>Candidatus Micrarchaeia</taxon>
        <taxon>Candidatus Micrarchaeales</taxon>
        <taxon>Candidatus Micrarchaeaceae</taxon>
        <taxon>Candidatus Micrarchaeum</taxon>
    </lineage>
</organism>
<keyword evidence="1" id="KW-0472">Membrane</keyword>
<protein>
    <submittedName>
        <fullName evidence="3">Transcriptional regulator</fullName>
    </submittedName>
</protein>
<dbReference type="EMBL" id="GG697240">
    <property type="protein sequence ID" value="EET89955.1"/>
    <property type="molecule type" value="Genomic_DNA"/>
</dbReference>
<keyword evidence="4" id="KW-1185">Reference proteome</keyword>
<dbReference type="InterPro" id="IPR011991">
    <property type="entry name" value="ArsR-like_HTH"/>
</dbReference>
<feature type="domain" description="HTH arsR-type" evidence="2">
    <location>
        <begin position="6"/>
        <end position="47"/>
    </location>
</feature>
<gene>
    <name evidence="3" type="ORF">UNLARM2_0399</name>
</gene>
<dbReference type="Gene3D" id="1.10.10.10">
    <property type="entry name" value="Winged helix-like DNA-binding domain superfamily/Winged helix DNA-binding domain"/>
    <property type="match status" value="1"/>
</dbReference>
<evidence type="ECO:0000259" key="2">
    <source>
        <dbReference type="Pfam" id="PF01022"/>
    </source>
</evidence>
<evidence type="ECO:0000256" key="1">
    <source>
        <dbReference type="SAM" id="Phobius"/>
    </source>
</evidence>
<evidence type="ECO:0000313" key="3">
    <source>
        <dbReference type="EMBL" id="EET89955.1"/>
    </source>
</evidence>
<feature type="transmembrane region" description="Helical" evidence="1">
    <location>
        <begin position="88"/>
        <end position="107"/>
    </location>
</feature>
<reference evidence="3 4" key="1">
    <citation type="journal article" date="2009" name="Genome Biol.">
        <title>Community-wide analysis of microbial genome sequence signatures.</title>
        <authorList>
            <person name="Dick G.J."/>
            <person name="Andersson A.F."/>
            <person name="Baker B.J."/>
            <person name="Simmons S.L."/>
            <person name="Thomas B.C."/>
            <person name="Yelton A.P."/>
            <person name="Banfield J.F."/>
        </authorList>
    </citation>
    <scope>NUCLEOTIDE SEQUENCE [LARGE SCALE GENOMIC DNA]</scope>
    <source>
        <strain evidence="3">ARMAN-2</strain>
    </source>
</reference>
<sequence>MSGYGKTKAEIMSLIGQKKDTLTQISKILDLAPSTVNKHINELLEMGAIRRVETGYARKWKHYELADSGTVLVRRRVLEYGSIAKAKYPILILAIFALAGIFVYTYSMPKFGLVPLSVTDPPQVPYGTTGLNITYSSVSINYSVFGETKALEMNQSGTLDLIKLVNVSQVIDIAKLPIGAIIKSVSFRIVSANISEGNSTFPVIVMGRSIRAILPSNTTINSSSAILLDLSSVVVPVYSNNSLSYELLPYVNARMFAWPAHAIGRAGRNMQFGTANGIPFTLFRGPSYNVSSGLLHIYRISLSNSSISSGKTLEIYARNGAVHPLNISGAAFMFCNNLKSANVIGIQTGASNSISGIGAENGLVSKELGNGTVAINLTAAMRLLVQNRSEAMAINLNKSIDRIIISASGRPYLGMNQGWGFMGMFLTANKNGTLSAMHAAPGRNPGYEANPESNFTLSYTFTGQSPASAYNYIRDGSYRILFMTSDGPQIYAPQSLQDSASIYWKCKGD</sequence>